<protein>
    <submittedName>
        <fullName evidence="4">ATPase</fullName>
    </submittedName>
</protein>
<dbReference type="RefSeq" id="WP_046133946.1">
    <property type="nucleotide sequence ID" value="NZ_FQVC01000005.1"/>
</dbReference>
<dbReference type="EMBL" id="LAJF01000039">
    <property type="protein sequence ID" value="KKB86259.1"/>
    <property type="molecule type" value="Genomic_DNA"/>
</dbReference>
<dbReference type="Proteomes" id="UP000184533">
    <property type="component" value="Unassembled WGS sequence"/>
</dbReference>
<dbReference type="Pfam" id="PF08327">
    <property type="entry name" value="AHSA1"/>
    <property type="match status" value="1"/>
</dbReference>
<dbReference type="EMBL" id="LAJF01000039">
    <property type="protein sequence ID" value="KKB86268.1"/>
    <property type="molecule type" value="Genomic_DNA"/>
</dbReference>
<dbReference type="SUPFAM" id="SSF55961">
    <property type="entry name" value="Bet v1-like"/>
    <property type="match status" value="1"/>
</dbReference>
<feature type="domain" description="Activator of Hsp90 ATPase homologue 1/2-like C-terminal" evidence="2">
    <location>
        <begin position="13"/>
        <end position="152"/>
    </location>
</feature>
<proteinExistence type="inferred from homology"/>
<dbReference type="AlphaFoldDB" id="A0A0F5LVA2"/>
<keyword evidence="6" id="KW-1185">Reference proteome</keyword>
<dbReference type="PATRIC" id="fig|1121477.3.peg.1699"/>
<dbReference type="EMBL" id="FQVC01000005">
    <property type="protein sequence ID" value="SHF15499.1"/>
    <property type="molecule type" value="Genomic_DNA"/>
</dbReference>
<evidence type="ECO:0000313" key="6">
    <source>
        <dbReference type="Proteomes" id="UP000033608"/>
    </source>
</evidence>
<dbReference type="Proteomes" id="UP000033608">
    <property type="component" value="Unassembled WGS sequence"/>
</dbReference>
<evidence type="ECO:0000313" key="7">
    <source>
        <dbReference type="Proteomes" id="UP000184533"/>
    </source>
</evidence>
<organism evidence="4 6">
    <name type="scientific">Devosia limi DSM 17137</name>
    <dbReference type="NCBI Taxonomy" id="1121477"/>
    <lineage>
        <taxon>Bacteria</taxon>
        <taxon>Pseudomonadati</taxon>
        <taxon>Pseudomonadota</taxon>
        <taxon>Alphaproteobacteria</taxon>
        <taxon>Hyphomicrobiales</taxon>
        <taxon>Devosiaceae</taxon>
        <taxon>Devosia</taxon>
    </lineage>
</organism>
<dbReference type="InterPro" id="IPR013538">
    <property type="entry name" value="ASHA1/2-like_C"/>
</dbReference>
<evidence type="ECO:0000313" key="5">
    <source>
        <dbReference type="EMBL" id="SHF15499.1"/>
    </source>
</evidence>
<name>A0A0F5LVA2_9HYPH</name>
<evidence type="ECO:0000256" key="1">
    <source>
        <dbReference type="ARBA" id="ARBA00006817"/>
    </source>
</evidence>
<reference evidence="5 7" key="2">
    <citation type="submission" date="2016-11" db="EMBL/GenBank/DDBJ databases">
        <authorList>
            <person name="Jaros S."/>
            <person name="Januszkiewicz K."/>
            <person name="Wedrychowicz H."/>
        </authorList>
    </citation>
    <scope>NUCLEOTIDE SEQUENCE [LARGE SCALE GENOMIC DNA]</scope>
    <source>
        <strain evidence="5 7">DSM 17137</strain>
    </source>
</reference>
<dbReference type="OrthoDB" id="9786557at2"/>
<comment type="similarity">
    <text evidence="1">Belongs to the AHA1 family.</text>
</comment>
<sequence>MAGRTDRATRIIKASPPAIYRAFVTAAALERWLPPSGMSGEMVDFDPRPGGHYRLVLRYDDAGISGKSGANADIVAARFVTLEPDRFVVQAVDFVSDDPQFAGTMTMRWVLTPLGDGTEVAIIAENVPAGISAADHAEGLASSLDNLAAYAEGTA</sequence>
<evidence type="ECO:0000259" key="2">
    <source>
        <dbReference type="Pfam" id="PF08327"/>
    </source>
</evidence>
<reference evidence="4 6" key="1">
    <citation type="submission" date="2015-03" db="EMBL/GenBank/DDBJ databases">
        <authorList>
            <person name="Hassan Y.I."/>
            <person name="Lepp D."/>
            <person name="Zhou T."/>
        </authorList>
    </citation>
    <scope>NUCLEOTIDE SEQUENCE [LARGE SCALE GENOMIC DNA]</scope>
    <source>
        <strain evidence="4 6">DSM 17137</strain>
    </source>
</reference>
<evidence type="ECO:0000313" key="4">
    <source>
        <dbReference type="EMBL" id="KKB86268.1"/>
    </source>
</evidence>
<accession>A0A0F5LVA2</accession>
<gene>
    <name evidence="5" type="ORF">SAMN02745223_01884</name>
    <name evidence="3" type="ORF">VW29_03195</name>
    <name evidence="4" type="ORF">VW29_03250</name>
</gene>
<evidence type="ECO:0000313" key="3">
    <source>
        <dbReference type="EMBL" id="KKB86259.1"/>
    </source>
</evidence>
<dbReference type="STRING" id="1121477.SAMN02745223_01884"/>
<dbReference type="InterPro" id="IPR023393">
    <property type="entry name" value="START-like_dom_sf"/>
</dbReference>
<dbReference type="Gene3D" id="3.30.530.20">
    <property type="match status" value="1"/>
</dbReference>